<protein>
    <submittedName>
        <fullName evidence="1">Uncharacterized protein</fullName>
    </submittedName>
</protein>
<dbReference type="EMBL" id="ML734682">
    <property type="protein sequence ID" value="KAB8241740.1"/>
    <property type="molecule type" value="Genomic_DNA"/>
</dbReference>
<name>A0A5N6GKY8_ASPFL</name>
<dbReference type="Proteomes" id="UP000325434">
    <property type="component" value="Unassembled WGS sequence"/>
</dbReference>
<organism evidence="1">
    <name type="scientific">Aspergillus flavus</name>
    <dbReference type="NCBI Taxonomy" id="5059"/>
    <lineage>
        <taxon>Eukaryota</taxon>
        <taxon>Fungi</taxon>
        <taxon>Dikarya</taxon>
        <taxon>Ascomycota</taxon>
        <taxon>Pezizomycotina</taxon>
        <taxon>Eurotiomycetes</taxon>
        <taxon>Eurotiomycetidae</taxon>
        <taxon>Eurotiales</taxon>
        <taxon>Aspergillaceae</taxon>
        <taxon>Aspergillus</taxon>
        <taxon>Aspergillus subgen. Circumdati</taxon>
    </lineage>
</organism>
<reference evidence="1" key="1">
    <citation type="submission" date="2019-04" db="EMBL/GenBank/DDBJ databases">
        <title>Friends and foes A comparative genomics study of 23 Aspergillus species from section Flavi.</title>
        <authorList>
            <consortium name="DOE Joint Genome Institute"/>
            <person name="Kjaerbolling I."/>
            <person name="Vesth T."/>
            <person name="Frisvad J.C."/>
            <person name="Nybo J.L."/>
            <person name="Theobald S."/>
            <person name="Kildgaard S."/>
            <person name="Isbrandt T."/>
            <person name="Kuo A."/>
            <person name="Sato A."/>
            <person name="Lyhne E.K."/>
            <person name="Kogle M.E."/>
            <person name="Wiebenga A."/>
            <person name="Kun R.S."/>
            <person name="Lubbers R.J."/>
            <person name="Makela M.R."/>
            <person name="Barry K."/>
            <person name="Chovatia M."/>
            <person name="Clum A."/>
            <person name="Daum C."/>
            <person name="Haridas S."/>
            <person name="He G."/>
            <person name="LaButti K."/>
            <person name="Lipzen A."/>
            <person name="Mondo S."/>
            <person name="Riley R."/>
            <person name="Salamov A."/>
            <person name="Simmons B.A."/>
            <person name="Magnuson J.K."/>
            <person name="Henrissat B."/>
            <person name="Mortensen U.H."/>
            <person name="Larsen T.O."/>
            <person name="Devries R.P."/>
            <person name="Grigoriev I.V."/>
            <person name="Machida M."/>
            <person name="Baker S.E."/>
            <person name="Andersen M.R."/>
        </authorList>
    </citation>
    <scope>NUCLEOTIDE SEQUENCE [LARGE SCALE GENOMIC DNA]</scope>
    <source>
        <strain evidence="1">CBS 121.62</strain>
    </source>
</reference>
<gene>
    <name evidence="1" type="ORF">BDV35DRAFT_368759</name>
</gene>
<accession>A0A5N6GKY8</accession>
<dbReference type="AlphaFoldDB" id="A0A5N6GKY8"/>
<proteinExistence type="predicted"/>
<sequence>MDDQVIQLAEQHYIAEQTARHIRMPALLVPLCPNFKEIWSSIAPTLRQPYVERVRALASSATPTGAQAQYRDILKTLYEKSYAEMTQSVAEETWFVPRKYSLCLCIEWLLRTPSKSI</sequence>
<evidence type="ECO:0000313" key="1">
    <source>
        <dbReference type="EMBL" id="KAB8241740.1"/>
    </source>
</evidence>
<dbReference type="VEuPathDB" id="FungiDB:F9C07_2219405"/>